<dbReference type="EMBL" id="JAWZYT010002011">
    <property type="protein sequence ID" value="KAK4307356.1"/>
    <property type="molecule type" value="Genomic_DNA"/>
</dbReference>
<name>A0AAE1U3U1_9EUCA</name>
<organism evidence="2 3">
    <name type="scientific">Petrolisthes manimaculis</name>
    <dbReference type="NCBI Taxonomy" id="1843537"/>
    <lineage>
        <taxon>Eukaryota</taxon>
        <taxon>Metazoa</taxon>
        <taxon>Ecdysozoa</taxon>
        <taxon>Arthropoda</taxon>
        <taxon>Crustacea</taxon>
        <taxon>Multicrustacea</taxon>
        <taxon>Malacostraca</taxon>
        <taxon>Eumalacostraca</taxon>
        <taxon>Eucarida</taxon>
        <taxon>Decapoda</taxon>
        <taxon>Pleocyemata</taxon>
        <taxon>Anomura</taxon>
        <taxon>Galatheoidea</taxon>
        <taxon>Porcellanidae</taxon>
        <taxon>Petrolisthes</taxon>
    </lineage>
</organism>
<comment type="caution">
    <text evidence="2">The sequence shown here is derived from an EMBL/GenBank/DDBJ whole genome shotgun (WGS) entry which is preliminary data.</text>
</comment>
<dbReference type="AlphaFoldDB" id="A0AAE1U3U1"/>
<reference evidence="2" key="1">
    <citation type="submission" date="2023-11" db="EMBL/GenBank/DDBJ databases">
        <title>Genome assemblies of two species of porcelain crab, Petrolisthes cinctipes and Petrolisthes manimaculis (Anomura: Porcellanidae).</title>
        <authorList>
            <person name="Angst P."/>
        </authorList>
    </citation>
    <scope>NUCLEOTIDE SEQUENCE</scope>
    <source>
        <strain evidence="2">PB745_02</strain>
        <tissue evidence="2">Gill</tissue>
    </source>
</reference>
<evidence type="ECO:0000313" key="3">
    <source>
        <dbReference type="Proteomes" id="UP001292094"/>
    </source>
</evidence>
<sequence length="180" mass="21024">MTMANLISWPQEAIYSLLEKVRDREVLWNIKHKDYPKKNLRRGLFGEVSRELKEEFPSMEDLTPGVHPHHSLRNPQQLYLPRSHPVTQKICPYPAALKAFRRAQGNGSFLMQTPYDTLLDTLHTVKSRVQKQDDFVTTSVRGIMQYIPESCTKIKQSFTEQVLKLIHEKTIEIHRETANQ</sequence>
<dbReference type="InterPro" id="IPR006578">
    <property type="entry name" value="MADF-dom"/>
</dbReference>
<evidence type="ECO:0000259" key="1">
    <source>
        <dbReference type="Pfam" id="PF10545"/>
    </source>
</evidence>
<feature type="domain" description="MADF" evidence="1">
    <location>
        <begin position="17"/>
        <end position="58"/>
    </location>
</feature>
<dbReference type="Proteomes" id="UP001292094">
    <property type="component" value="Unassembled WGS sequence"/>
</dbReference>
<gene>
    <name evidence="2" type="ORF">Pmani_020875</name>
</gene>
<protein>
    <recommendedName>
        <fullName evidence="1">MADF domain-containing protein</fullName>
    </recommendedName>
</protein>
<keyword evidence="3" id="KW-1185">Reference proteome</keyword>
<accession>A0AAE1U3U1</accession>
<evidence type="ECO:0000313" key="2">
    <source>
        <dbReference type="EMBL" id="KAK4307356.1"/>
    </source>
</evidence>
<proteinExistence type="predicted"/>
<dbReference type="Pfam" id="PF10545">
    <property type="entry name" value="MADF_DNA_bdg"/>
    <property type="match status" value="1"/>
</dbReference>